<dbReference type="EMBL" id="CAXAMM010028890">
    <property type="protein sequence ID" value="CAK9063670.1"/>
    <property type="molecule type" value="Genomic_DNA"/>
</dbReference>
<dbReference type="InterPro" id="IPR007053">
    <property type="entry name" value="LRAT_dom"/>
</dbReference>
<dbReference type="PANTHER" id="PTHR13227">
    <property type="entry name" value="EUKARYOTIC TRANSLATION INITIATION FACTOR 2A"/>
    <property type="match status" value="1"/>
</dbReference>
<dbReference type="PROSITE" id="PS51934">
    <property type="entry name" value="LRAT"/>
    <property type="match status" value="1"/>
</dbReference>
<evidence type="ECO:0000313" key="10">
    <source>
        <dbReference type="Proteomes" id="UP001642464"/>
    </source>
</evidence>
<keyword evidence="2" id="KW-0853">WD repeat</keyword>
<reference evidence="9 10" key="1">
    <citation type="submission" date="2024-02" db="EMBL/GenBank/DDBJ databases">
        <authorList>
            <person name="Chen Y."/>
            <person name="Shah S."/>
            <person name="Dougan E. K."/>
            <person name="Thang M."/>
            <person name="Chan C."/>
        </authorList>
    </citation>
    <scope>NUCLEOTIDE SEQUENCE [LARGE SCALE GENOMIC DNA]</scope>
</reference>
<dbReference type="Pfam" id="PF04970">
    <property type="entry name" value="LRAT"/>
    <property type="match status" value="1"/>
</dbReference>
<evidence type="ECO:0000256" key="2">
    <source>
        <dbReference type="ARBA" id="ARBA00022574"/>
    </source>
</evidence>
<proteinExistence type="predicted"/>
<feature type="coiled-coil region" evidence="5">
    <location>
        <begin position="296"/>
        <end position="352"/>
    </location>
</feature>
<evidence type="ECO:0000256" key="5">
    <source>
        <dbReference type="SAM" id="Coils"/>
    </source>
</evidence>
<gene>
    <name evidence="9" type="ORF">SCF082_LOCUS32939</name>
</gene>
<sequence>MGSFEPGDHIQRRRFGYDHHAIFVAWDVEPEAYLIHHPIGRRANPLRGKIRHEVRNVFEYTLVRRPADPEAVLQRALSRVGEDGYNLVWNNCEHFAEWCVTGRHRSHQVLGALLGPVPGAVVGGAIGLTLVPAVTVWGSPTLGKWAVALGLMSAPVKWHFVVSGIAVAAPIGLVLGLMSSRLLARLRANLRTAPDPAAAAQKSHRSNEERPFGSSLLRLILVQSSCLSRGKGAGAVLWLVLACGEAALVKRLHNGTNHSEKSVQQIVRDAELANLRILEAKWQKLNESLHYAETYLADSREELANLTAELVKSNLSQEIQAAKEKYSEVLVSEATEQENRAWQETLRAEEEMFEARERYAKALEALPDEARKRLEARRERDAVFPGQTQIHSQNNFHLGFCDVSIGGRAGKGCRGSSDAMLRSVLILGAVWARADVLLGRINMSAERSKEVERGQPRPLKQALPRSLPGNPDCLVPHSCGWLACLQPNGVVSIWDMSWKEGALPCEVPPQAGHIARCYFSSQGSFLVTWEHMTALRQEAKGEGRGRGKGFGRAENLSVWSLTRRPAGPEVFEVQIEKGEGKLGINVDLLDGRSGLLLRRVDAGLLQRHNVARSAQHAAQSAHAARGSSGDAGSAAQQMVLPGDQVIGVNGVTGAAQDLSNEIARAAVLKLQVKRGPGQIFAHAVQRFFAPRMSPLQWPPIQWTQDEQNALRAVTDEVLLLDGRTLQVLGRISVQHISQLNLSHSLPLAGDPKSCCFGTFSPAQSGSNSPAMIRFFNSCATQARPLVTKGLFSAAAWVTMKWEPLEGRDLLLLVHSSELTEDDLNFRTLHGHSANGLYLLRSGEREPVTLLSTSEEVLLDVQWCHSGPTPNGDDAERRSRPKRILMLQGPQPASVALVSYVTGKPVRRINLDQQMGVRNSISCDAFGRSFCVHVQSERGMGLSNEADRADLFDLRPLPDETVAHRAALAVARREREHVGPSVSSVTFSPDGRMLLANVQVELYSEVRVISALDGRQLFHVRLEGVMTAMWQPSAEAFAAPEFPVPEVVPEQEKAIQIETRDREWLHQRLAEGAGELEELEEALAAPQTHLLFEFTGAHGSCLMSSSLEEVLAAPRDFAMAFCQRQRLPPQRADALAVRRRIRALQKKVREIEKLKAVSESALDVLQKEKVATEPDIHRELQGLEKQLDLLERPPRMIFDVETEEGLQEIHYYDGDDCYELSSRFCARFGLDGELARLLASNMQERLAQGAPP</sequence>
<comment type="caution">
    <text evidence="9">The sequence shown here is derived from an EMBL/GenBank/DDBJ whole genome shotgun (WGS) entry which is preliminary data.</text>
</comment>
<evidence type="ECO:0000256" key="7">
    <source>
        <dbReference type="SAM" id="Phobius"/>
    </source>
</evidence>
<evidence type="ECO:0000259" key="8">
    <source>
        <dbReference type="PROSITE" id="PS51934"/>
    </source>
</evidence>
<feature type="transmembrane region" description="Helical" evidence="7">
    <location>
        <begin position="158"/>
        <end position="178"/>
    </location>
</feature>
<dbReference type="Gene3D" id="3.90.1720.10">
    <property type="entry name" value="endopeptidase domain like (from Nostoc punctiforme)"/>
    <property type="match status" value="1"/>
</dbReference>
<evidence type="ECO:0000256" key="4">
    <source>
        <dbReference type="ARBA" id="ARBA00022917"/>
    </source>
</evidence>
<keyword evidence="7" id="KW-1133">Transmembrane helix</keyword>
<dbReference type="PANTHER" id="PTHR13227:SF0">
    <property type="entry name" value="EUKARYOTIC TRANSLATION INITIATION FACTOR 2A"/>
    <property type="match status" value="1"/>
</dbReference>
<evidence type="ECO:0000256" key="1">
    <source>
        <dbReference type="ARBA" id="ARBA00022540"/>
    </source>
</evidence>
<evidence type="ECO:0000256" key="6">
    <source>
        <dbReference type="SAM" id="MobiDB-lite"/>
    </source>
</evidence>
<keyword evidence="10" id="KW-1185">Reference proteome</keyword>
<evidence type="ECO:0000256" key="3">
    <source>
        <dbReference type="ARBA" id="ARBA00022737"/>
    </source>
</evidence>
<name>A0ABP0NIS6_9DINO</name>
<protein>
    <recommendedName>
        <fullName evidence="8">LRAT domain-containing protein</fullName>
    </recommendedName>
</protein>
<feature type="region of interest" description="Disordered" evidence="6">
    <location>
        <begin position="615"/>
        <end position="634"/>
    </location>
</feature>
<dbReference type="Proteomes" id="UP001642464">
    <property type="component" value="Unassembled WGS sequence"/>
</dbReference>
<feature type="coiled-coil region" evidence="5">
    <location>
        <begin position="1133"/>
        <end position="1167"/>
    </location>
</feature>
<dbReference type="InterPro" id="IPR011387">
    <property type="entry name" value="TIF2A"/>
</dbReference>
<feature type="transmembrane region" description="Helical" evidence="7">
    <location>
        <begin position="113"/>
        <end position="138"/>
    </location>
</feature>
<keyword evidence="5" id="KW-0175">Coiled coil</keyword>
<keyword evidence="4" id="KW-0648">Protein biosynthesis</keyword>
<keyword evidence="3" id="KW-0677">Repeat</keyword>
<keyword evidence="7" id="KW-0472">Membrane</keyword>
<keyword evidence="7" id="KW-0812">Transmembrane</keyword>
<accession>A0ABP0NIS6</accession>
<feature type="domain" description="LRAT" evidence="8">
    <location>
        <begin position="9"/>
        <end position="108"/>
    </location>
</feature>
<keyword evidence="1" id="KW-0396">Initiation factor</keyword>
<organism evidence="9 10">
    <name type="scientific">Durusdinium trenchii</name>
    <dbReference type="NCBI Taxonomy" id="1381693"/>
    <lineage>
        <taxon>Eukaryota</taxon>
        <taxon>Sar</taxon>
        <taxon>Alveolata</taxon>
        <taxon>Dinophyceae</taxon>
        <taxon>Suessiales</taxon>
        <taxon>Symbiodiniaceae</taxon>
        <taxon>Durusdinium</taxon>
    </lineage>
</organism>
<evidence type="ECO:0000313" key="9">
    <source>
        <dbReference type="EMBL" id="CAK9063670.1"/>
    </source>
</evidence>